<dbReference type="HOGENOM" id="CLU_2228945_0_0_6"/>
<dbReference type="GO" id="GO:0055085">
    <property type="term" value="P:transmembrane transport"/>
    <property type="evidence" value="ECO:0007669"/>
    <property type="project" value="InterPro"/>
</dbReference>
<organism evidence="7 8">
    <name type="scientific">Pseudomonas syringae pv. pisi str. 1704B</name>
    <dbReference type="NCBI Taxonomy" id="629263"/>
    <lineage>
        <taxon>Bacteria</taxon>
        <taxon>Pseudomonadati</taxon>
        <taxon>Pseudomonadota</taxon>
        <taxon>Gammaproteobacteria</taxon>
        <taxon>Pseudomonadales</taxon>
        <taxon>Pseudomonadaceae</taxon>
        <taxon>Pseudomonas</taxon>
        <taxon>Pseudomonas syringae</taxon>
    </lineage>
</organism>
<keyword evidence="4 5" id="KW-0472">Membrane</keyword>
<keyword evidence="8" id="KW-1185">Reference proteome</keyword>
<evidence type="ECO:0000256" key="3">
    <source>
        <dbReference type="ARBA" id="ARBA00022989"/>
    </source>
</evidence>
<evidence type="ECO:0000313" key="7">
    <source>
        <dbReference type="EMBL" id="EGH44788.1"/>
    </source>
</evidence>
<feature type="non-terminal residue" evidence="7">
    <location>
        <position position="106"/>
    </location>
</feature>
<keyword evidence="3 5" id="KW-1133">Transmembrane helix</keyword>
<evidence type="ECO:0000256" key="2">
    <source>
        <dbReference type="ARBA" id="ARBA00022692"/>
    </source>
</evidence>
<comment type="caution">
    <text evidence="7">The sequence shown here is derived from an EMBL/GenBank/DDBJ whole genome shotgun (WGS) entry which is preliminary data.</text>
</comment>
<evidence type="ECO:0000256" key="1">
    <source>
        <dbReference type="ARBA" id="ARBA00004651"/>
    </source>
</evidence>
<dbReference type="GO" id="GO:0005886">
    <property type="term" value="C:plasma membrane"/>
    <property type="evidence" value="ECO:0007669"/>
    <property type="project" value="UniProtKB-SubCell"/>
</dbReference>
<feature type="domain" description="ABC transmembrane type-1" evidence="6">
    <location>
        <begin position="84"/>
        <end position="106"/>
    </location>
</feature>
<evidence type="ECO:0000259" key="6">
    <source>
        <dbReference type="PROSITE" id="PS50928"/>
    </source>
</evidence>
<keyword evidence="2 5" id="KW-0812">Transmembrane</keyword>
<gene>
    <name evidence="7" type="ORF">PSYPI_21432</name>
</gene>
<dbReference type="InterPro" id="IPR000515">
    <property type="entry name" value="MetI-like"/>
</dbReference>
<dbReference type="AlphaFoldDB" id="F3GCI8"/>
<evidence type="ECO:0000256" key="4">
    <source>
        <dbReference type="ARBA" id="ARBA00023136"/>
    </source>
</evidence>
<evidence type="ECO:0000256" key="5">
    <source>
        <dbReference type="SAM" id="Phobius"/>
    </source>
</evidence>
<sequence>MPIVAKPYDFIDEPSHYPLPQSRVAPPPIKALQVVPARHPGRWFGSIFAALVLLAIVHSLATNPRWEWGVFGQWFFSTSVLRGLAQTLLLTLLSTLFSIILGTALA</sequence>
<dbReference type="InterPro" id="IPR035906">
    <property type="entry name" value="MetI-like_sf"/>
</dbReference>
<comment type="subcellular location">
    <subcellularLocation>
        <location evidence="1">Cell membrane</location>
        <topology evidence="1">Multi-pass membrane protein</topology>
    </subcellularLocation>
</comment>
<feature type="transmembrane region" description="Helical" evidence="5">
    <location>
        <begin position="43"/>
        <end position="61"/>
    </location>
</feature>
<evidence type="ECO:0000313" key="8">
    <source>
        <dbReference type="Proteomes" id="UP000004986"/>
    </source>
</evidence>
<dbReference type="SUPFAM" id="SSF161098">
    <property type="entry name" value="MetI-like"/>
    <property type="match status" value="1"/>
</dbReference>
<reference evidence="7 8" key="1">
    <citation type="journal article" date="2011" name="PLoS Pathog.">
        <title>Dynamic evolution of pathogenicity revealed by sequencing and comparative genomics of 19 Pseudomonas syringae isolates.</title>
        <authorList>
            <person name="Baltrus D.A."/>
            <person name="Nishimura M.T."/>
            <person name="Romanchuk A."/>
            <person name="Chang J.H."/>
            <person name="Mukhtar M.S."/>
            <person name="Cherkis K."/>
            <person name="Roach J."/>
            <person name="Grant S.R."/>
            <person name="Jones C.D."/>
            <person name="Dangl J.L."/>
        </authorList>
    </citation>
    <scope>NUCLEOTIDE SEQUENCE [LARGE SCALE GENOMIC DNA]</scope>
    <source>
        <strain evidence="7 8">1704B</strain>
    </source>
</reference>
<proteinExistence type="predicted"/>
<dbReference type="EMBL" id="AEAI01001081">
    <property type="protein sequence ID" value="EGH44788.1"/>
    <property type="molecule type" value="Genomic_DNA"/>
</dbReference>
<name>F3GCI8_PSESJ</name>
<dbReference type="Proteomes" id="UP000004986">
    <property type="component" value="Unassembled WGS sequence"/>
</dbReference>
<feature type="transmembrane region" description="Helical" evidence="5">
    <location>
        <begin position="81"/>
        <end position="105"/>
    </location>
</feature>
<protein>
    <submittedName>
        <fullName evidence="7">Amino acid ABC transporter, permease protein</fullName>
    </submittedName>
</protein>
<accession>F3GCI8</accession>
<dbReference type="PROSITE" id="PS50928">
    <property type="entry name" value="ABC_TM1"/>
    <property type="match status" value="1"/>
</dbReference>